<dbReference type="NCBIfam" id="NF002874">
    <property type="entry name" value="PRK03244.1"/>
    <property type="match status" value="1"/>
</dbReference>
<comment type="similarity">
    <text evidence="6">Belongs to the class-III pyridoxal-phosphate-dependent aminotransferase family. ArgD subfamily.</text>
</comment>
<dbReference type="CDD" id="cd00610">
    <property type="entry name" value="OAT_like"/>
    <property type="match status" value="1"/>
</dbReference>
<dbReference type="GeneID" id="71964606"/>
<feature type="binding site" evidence="6">
    <location>
        <begin position="217"/>
        <end position="220"/>
    </location>
    <ligand>
        <name>pyridoxal 5'-phosphate</name>
        <dbReference type="ChEBI" id="CHEBI:597326"/>
    </ligand>
</feature>
<dbReference type="InterPro" id="IPR010164">
    <property type="entry name" value="Orn_aminotrans"/>
</dbReference>
<dbReference type="Pfam" id="PF00202">
    <property type="entry name" value="Aminotran_3"/>
    <property type="match status" value="1"/>
</dbReference>
<dbReference type="EC" id="2.6.1.11" evidence="6"/>
<dbReference type="SUPFAM" id="SSF53383">
    <property type="entry name" value="PLP-dependent transferases"/>
    <property type="match status" value="1"/>
</dbReference>
<dbReference type="InterPro" id="IPR050103">
    <property type="entry name" value="Class-III_PLP-dep_AT"/>
</dbReference>
<keyword evidence="6" id="KW-0055">Arginine biosynthesis</keyword>
<dbReference type="NCBIfam" id="TIGR00707">
    <property type="entry name" value="argD"/>
    <property type="match status" value="1"/>
</dbReference>
<evidence type="ECO:0000313" key="8">
    <source>
        <dbReference type="Proteomes" id="UP000831817"/>
    </source>
</evidence>
<evidence type="ECO:0000256" key="2">
    <source>
        <dbReference type="ARBA" id="ARBA00022576"/>
    </source>
</evidence>
<feature type="modified residue" description="N6-(pyridoxal phosphate)lysine" evidence="6">
    <location>
        <position position="246"/>
    </location>
</feature>
<dbReference type="GO" id="GO:0008483">
    <property type="term" value="F:transaminase activity"/>
    <property type="evidence" value="ECO:0007669"/>
    <property type="project" value="UniProtKB-KW"/>
</dbReference>
<dbReference type="HAMAP" id="MF_01107">
    <property type="entry name" value="ArgD_aminotrans_3"/>
    <property type="match status" value="1"/>
</dbReference>
<comment type="subunit">
    <text evidence="6">Homodimer.</text>
</comment>
<evidence type="ECO:0000256" key="1">
    <source>
        <dbReference type="ARBA" id="ARBA00004998"/>
    </source>
</evidence>
<comment type="miscellaneous">
    <text evidence="6">May also have succinyldiaminopimelate aminotransferase activity, thus carrying out the corresponding step in lysine biosynthesis.</text>
</comment>
<dbReference type="EMBL" id="AP025698">
    <property type="protein sequence ID" value="BDH78732.1"/>
    <property type="molecule type" value="Genomic_DNA"/>
</dbReference>
<comment type="pathway">
    <text evidence="6">Amino-acid biosynthesis; L-arginine biosynthesis; N(2)-acetyl-L-ornithine from L-glutamate: step 4/4.</text>
</comment>
<evidence type="ECO:0000256" key="4">
    <source>
        <dbReference type="ARBA" id="ARBA00022679"/>
    </source>
</evidence>
<comment type="pathway">
    <text evidence="1">Amino-acid biosynthesis; L-proline biosynthesis; L-glutamate 5-semialdehyde from L-ornithine: step 1/1.</text>
</comment>
<gene>
    <name evidence="6" type="primary">argD</name>
    <name evidence="7" type="ORF">MTTB_01110</name>
</gene>
<dbReference type="PANTHER" id="PTHR11986">
    <property type="entry name" value="AMINOTRANSFERASE CLASS III"/>
    <property type="match status" value="1"/>
</dbReference>
<keyword evidence="5 6" id="KW-0663">Pyridoxal phosphate</keyword>
<protein>
    <recommendedName>
        <fullName evidence="6">Acetylornithine aminotransferase</fullName>
        <shortName evidence="6">ACOAT</shortName>
        <ecNumber evidence="6">2.6.1.11</ecNumber>
    </recommendedName>
</protein>
<feature type="binding site" evidence="6">
    <location>
        <position position="135"/>
    </location>
    <ligand>
        <name>N(2)-acetyl-L-ornithine</name>
        <dbReference type="ChEBI" id="CHEBI:57805"/>
    </ligand>
</feature>
<feature type="binding site" evidence="6">
    <location>
        <position position="275"/>
    </location>
    <ligand>
        <name>pyridoxal 5'-phosphate</name>
        <dbReference type="ChEBI" id="CHEBI:597326"/>
    </ligand>
</feature>
<keyword evidence="3 6" id="KW-0028">Amino-acid biosynthesis</keyword>
<proteinExistence type="inferred from homology"/>
<keyword evidence="8" id="KW-1185">Reference proteome</keyword>
<dbReference type="PANTHER" id="PTHR11986:SF79">
    <property type="entry name" value="ACETYLORNITHINE AMINOTRANSFERASE, MITOCHONDRIAL"/>
    <property type="match status" value="1"/>
</dbReference>
<dbReference type="InterPro" id="IPR049704">
    <property type="entry name" value="Aminotrans_3_PPA_site"/>
</dbReference>
<dbReference type="InterPro" id="IPR015424">
    <property type="entry name" value="PyrdxlP-dep_Trfase"/>
</dbReference>
<sequence length="390" mass="42259">MDTDEIIKLEKKYIMQTYSRQPIVLSHGKGARVWDIEGNEYIDCFAGVAVNSIGHAHPKVALAICHQAQKLIHCSNIYYNKEQVELAKLLTSISPHDRVFFANSGAEANEGAIKLARKYTGKGEIIAAENSFHGRTLATVTATGQDKYKEPFKPLPPGFKHVPYGDIQAMANAITDDTAAILLEPIQGEGGVVVPPEGYLKDVQALARENDILFILDEVQTGFGRTGAMFASELFGVQPDITTVAKAMGGGYPIGAVLANERIASAFKAGDHGSTFGGNPLGCAAAIAAIEVIIGENLVENAKKLGEYFKGRLEYLMDKYDIIEDVRGHGLMLGVELGMKCDKIVDEARKMGVLINCTADNVIRLVPPLIIKKDEIDKVVEVLDNIFATI</sequence>
<dbReference type="InterPro" id="IPR005814">
    <property type="entry name" value="Aminotrans_3"/>
</dbReference>
<keyword evidence="4 6" id="KW-0808">Transferase</keyword>
<dbReference type="RefSeq" id="WP_248564609.1">
    <property type="nucleotide sequence ID" value="NZ_AP025698.1"/>
</dbReference>
<dbReference type="PIRSF" id="PIRSF000521">
    <property type="entry name" value="Transaminase_4ab_Lys_Orn"/>
    <property type="match status" value="1"/>
</dbReference>
<dbReference type="InterPro" id="IPR015421">
    <property type="entry name" value="PyrdxlP-dep_Trfase_major"/>
</dbReference>
<accession>A0ABN6P944</accession>
<dbReference type="InterPro" id="IPR004636">
    <property type="entry name" value="AcOrn/SuccOrn_fam"/>
</dbReference>
<dbReference type="PROSITE" id="PS00600">
    <property type="entry name" value="AA_TRANSFER_CLASS_3"/>
    <property type="match status" value="1"/>
</dbReference>
<evidence type="ECO:0000256" key="6">
    <source>
        <dbReference type="HAMAP-Rule" id="MF_01107"/>
    </source>
</evidence>
<feature type="binding site" evidence="6">
    <location>
        <position position="132"/>
    </location>
    <ligand>
        <name>pyridoxal 5'-phosphate</name>
        <dbReference type="ChEBI" id="CHEBI:597326"/>
    </ligand>
</feature>
<comment type="catalytic activity">
    <reaction evidence="6">
        <text>N(2)-acetyl-L-ornithine + 2-oxoglutarate = N-acetyl-L-glutamate 5-semialdehyde + L-glutamate</text>
        <dbReference type="Rhea" id="RHEA:18049"/>
        <dbReference type="ChEBI" id="CHEBI:16810"/>
        <dbReference type="ChEBI" id="CHEBI:29123"/>
        <dbReference type="ChEBI" id="CHEBI:29985"/>
        <dbReference type="ChEBI" id="CHEBI:57805"/>
        <dbReference type="EC" id="2.6.1.11"/>
    </reaction>
</comment>
<name>A0ABN6P944_9EURY</name>
<dbReference type="Gene3D" id="3.40.640.10">
    <property type="entry name" value="Type I PLP-dependent aspartate aminotransferase-like (Major domain)"/>
    <property type="match status" value="1"/>
</dbReference>
<evidence type="ECO:0000313" key="7">
    <source>
        <dbReference type="EMBL" id="BDH78732.1"/>
    </source>
</evidence>
<comment type="subcellular location">
    <subcellularLocation>
        <location evidence="6">Cytoplasm</location>
    </subcellularLocation>
</comment>
<dbReference type="InterPro" id="IPR015422">
    <property type="entry name" value="PyrdxlP-dep_Trfase_small"/>
</dbReference>
<dbReference type="Proteomes" id="UP000831817">
    <property type="component" value="Chromosome"/>
</dbReference>
<feature type="binding site" evidence="6">
    <location>
        <position position="274"/>
    </location>
    <ligand>
        <name>N(2)-acetyl-L-ornithine</name>
        <dbReference type="ChEBI" id="CHEBI:57805"/>
    </ligand>
</feature>
<comment type="cofactor">
    <cofactor evidence="6">
        <name>pyridoxal 5'-phosphate</name>
        <dbReference type="ChEBI" id="CHEBI:597326"/>
    </cofactor>
    <text evidence="6">Binds 1 pyridoxal phosphate per subunit.</text>
</comment>
<evidence type="ECO:0000256" key="3">
    <source>
        <dbReference type="ARBA" id="ARBA00022605"/>
    </source>
</evidence>
<dbReference type="NCBIfam" id="NF002325">
    <property type="entry name" value="PRK01278.1"/>
    <property type="match status" value="1"/>
</dbReference>
<dbReference type="NCBIfam" id="TIGR01885">
    <property type="entry name" value="Orn_aminotrans"/>
    <property type="match status" value="1"/>
</dbReference>
<feature type="binding site" evidence="6">
    <location>
        <begin position="105"/>
        <end position="106"/>
    </location>
    <ligand>
        <name>pyridoxal 5'-phosphate</name>
        <dbReference type="ChEBI" id="CHEBI:597326"/>
    </ligand>
</feature>
<keyword evidence="6" id="KW-0963">Cytoplasm</keyword>
<dbReference type="Gene3D" id="3.90.1150.10">
    <property type="entry name" value="Aspartate Aminotransferase, domain 1"/>
    <property type="match status" value="1"/>
</dbReference>
<reference evidence="7 8" key="1">
    <citation type="submission" date="2022-04" db="EMBL/GenBank/DDBJ databases">
        <title>Complete genome of Methanothermobacter tenebrarum strain RMAS.</title>
        <authorList>
            <person name="Nakamura K."/>
            <person name="Oshima K."/>
            <person name="Hattori M."/>
            <person name="Kamagata Y."/>
            <person name="Takamizawa K."/>
        </authorList>
    </citation>
    <scope>NUCLEOTIDE SEQUENCE [LARGE SCALE GENOMIC DNA]</scope>
    <source>
        <strain evidence="7 8">RMAS</strain>
    </source>
</reference>
<organism evidence="7 8">
    <name type="scientific">Methanothermobacter tenebrarum</name>
    <dbReference type="NCBI Taxonomy" id="680118"/>
    <lineage>
        <taxon>Archaea</taxon>
        <taxon>Methanobacteriati</taxon>
        <taxon>Methanobacteriota</taxon>
        <taxon>Methanomada group</taxon>
        <taxon>Methanobacteria</taxon>
        <taxon>Methanobacteriales</taxon>
        <taxon>Methanobacteriaceae</taxon>
        <taxon>Methanothermobacter</taxon>
    </lineage>
</organism>
<evidence type="ECO:0000256" key="5">
    <source>
        <dbReference type="ARBA" id="ARBA00022898"/>
    </source>
</evidence>
<keyword evidence="2 6" id="KW-0032">Aminotransferase</keyword>